<dbReference type="PROSITE" id="PS00108">
    <property type="entry name" value="PROTEIN_KINASE_ST"/>
    <property type="match status" value="1"/>
</dbReference>
<gene>
    <name evidence="22" type="ORF">P8C59_005070</name>
</gene>
<dbReference type="InterPro" id="IPR037516">
    <property type="entry name" value="Tripartite_DENN"/>
</dbReference>
<dbReference type="Gene3D" id="1.10.510.10">
    <property type="entry name" value="Transferase(Phosphotransferase) domain 1"/>
    <property type="match status" value="1"/>
</dbReference>
<dbReference type="GO" id="GO:0004707">
    <property type="term" value="F:MAP kinase activity"/>
    <property type="evidence" value="ECO:0007669"/>
    <property type="project" value="UniProtKB-EC"/>
</dbReference>
<feature type="compositionally biased region" description="Basic and acidic residues" evidence="19">
    <location>
        <begin position="1092"/>
        <end position="1106"/>
    </location>
</feature>
<keyword evidence="13" id="KW-0539">Nucleus</keyword>
<evidence type="ECO:0000256" key="12">
    <source>
        <dbReference type="ARBA" id="ARBA00023163"/>
    </source>
</evidence>
<evidence type="ECO:0000256" key="9">
    <source>
        <dbReference type="ARBA" id="ARBA00022777"/>
    </source>
</evidence>
<evidence type="ECO:0000256" key="3">
    <source>
        <dbReference type="ARBA" id="ARBA00004496"/>
    </source>
</evidence>
<dbReference type="SMART" id="SM00220">
    <property type="entry name" value="S_TKc"/>
    <property type="match status" value="1"/>
</dbReference>
<evidence type="ECO:0000313" key="22">
    <source>
        <dbReference type="EMBL" id="KAK2070586.1"/>
    </source>
</evidence>
<dbReference type="GO" id="GO:0005737">
    <property type="term" value="C:cytoplasm"/>
    <property type="evidence" value="ECO:0007669"/>
    <property type="project" value="UniProtKB-SubCell"/>
</dbReference>
<dbReference type="FunFam" id="3.30.200.20:FF:000050">
    <property type="entry name" value="Mitogen-activated protein kinase"/>
    <property type="match status" value="1"/>
</dbReference>
<dbReference type="PROSITE" id="PS50011">
    <property type="entry name" value="PROTEIN_KINASE_DOM"/>
    <property type="match status" value="1"/>
</dbReference>
<dbReference type="InterPro" id="IPR003527">
    <property type="entry name" value="MAP_kinase_CS"/>
</dbReference>
<evidence type="ECO:0000256" key="19">
    <source>
        <dbReference type="SAM" id="MobiDB-lite"/>
    </source>
</evidence>
<comment type="cofactor">
    <cofactor evidence="1 18">
        <name>Mg(2+)</name>
        <dbReference type="ChEBI" id="CHEBI:18420"/>
    </cofactor>
</comment>
<dbReference type="InterPro" id="IPR051731">
    <property type="entry name" value="DENND11/AVL9_GEFs"/>
</dbReference>
<comment type="activity regulation">
    <text evidence="18">Activated by threonine and tyrosine phosphorylation.</text>
</comment>
<dbReference type="InterPro" id="IPR008271">
    <property type="entry name" value="Ser/Thr_kinase_AS"/>
</dbReference>
<dbReference type="InterPro" id="IPR018307">
    <property type="entry name" value="ABL9/DENND6_dom"/>
</dbReference>
<dbReference type="PANTHER" id="PTHR31017">
    <property type="entry name" value="LATE SECRETORY PATHWAY PROTEIN AVL9-RELATED"/>
    <property type="match status" value="1"/>
</dbReference>
<name>A0AAD9I3Y5_9PEZI</name>
<dbReference type="EMBL" id="JAQQPM010000004">
    <property type="protein sequence ID" value="KAK2070586.1"/>
    <property type="molecule type" value="Genomic_DNA"/>
</dbReference>
<evidence type="ECO:0000256" key="15">
    <source>
        <dbReference type="ARBA" id="ARBA00047919"/>
    </source>
</evidence>
<evidence type="ECO:0000256" key="5">
    <source>
        <dbReference type="ARBA" id="ARBA00022490"/>
    </source>
</evidence>
<proteinExistence type="inferred from homology"/>
<evidence type="ECO:0000256" key="6">
    <source>
        <dbReference type="ARBA" id="ARBA00022527"/>
    </source>
</evidence>
<feature type="binding site" evidence="17">
    <location>
        <position position="50"/>
    </location>
    <ligand>
        <name>ATP</name>
        <dbReference type="ChEBI" id="CHEBI:30616"/>
    </ligand>
</feature>
<dbReference type="AlphaFoldDB" id="A0AAD9I3Y5"/>
<evidence type="ECO:0000259" key="21">
    <source>
        <dbReference type="PROSITE" id="PS50211"/>
    </source>
</evidence>
<evidence type="ECO:0000256" key="17">
    <source>
        <dbReference type="PROSITE-ProRule" id="PRU10141"/>
    </source>
</evidence>
<dbReference type="SUPFAM" id="SSF56112">
    <property type="entry name" value="Protein kinase-like (PK-like)"/>
    <property type="match status" value="1"/>
</dbReference>
<dbReference type="InterPro" id="IPR000719">
    <property type="entry name" value="Prot_kinase_dom"/>
</dbReference>
<dbReference type="GO" id="GO:0005634">
    <property type="term" value="C:nucleus"/>
    <property type="evidence" value="ECO:0007669"/>
    <property type="project" value="UniProtKB-SubCell"/>
</dbReference>
<dbReference type="Gene3D" id="3.30.200.20">
    <property type="entry name" value="Phosphorylase Kinase, domain 1"/>
    <property type="match status" value="1"/>
</dbReference>
<comment type="caution">
    <text evidence="22">The sequence shown here is derived from an EMBL/GenBank/DDBJ whole genome shotgun (WGS) entry which is preliminary data.</text>
</comment>
<keyword evidence="23" id="KW-1185">Reference proteome</keyword>
<evidence type="ECO:0000256" key="16">
    <source>
        <dbReference type="ARBA" id="ARBA00048130"/>
    </source>
</evidence>
<protein>
    <recommendedName>
        <fullName evidence="4 18">Mitogen-activated protein kinase</fullName>
        <ecNumber evidence="4 18">2.7.11.24</ecNumber>
    </recommendedName>
</protein>
<evidence type="ECO:0000256" key="14">
    <source>
        <dbReference type="ARBA" id="ARBA00038178"/>
    </source>
</evidence>
<feature type="region of interest" description="Disordered" evidence="19">
    <location>
        <begin position="932"/>
        <end position="964"/>
    </location>
</feature>
<dbReference type="PANTHER" id="PTHR31017:SF1">
    <property type="entry name" value="LATE SECRETORY PATHWAY PROTEIN AVL9 HOMOLOG"/>
    <property type="match status" value="1"/>
</dbReference>
<dbReference type="FunFam" id="1.10.510.10:FF:000049">
    <property type="entry name" value="Mitogen-activated protein kinase"/>
    <property type="match status" value="1"/>
</dbReference>
<accession>A0AAD9I3Y5</accession>
<dbReference type="InterPro" id="IPR038783">
    <property type="entry name" value="MAPK_Sty1/HOG1"/>
</dbReference>
<feature type="domain" description="UDENN" evidence="21">
    <location>
        <begin position="426"/>
        <end position="873"/>
    </location>
</feature>
<keyword evidence="11" id="KW-0805">Transcription regulation</keyword>
<dbReference type="InterPro" id="IPR011009">
    <property type="entry name" value="Kinase-like_dom_sf"/>
</dbReference>
<dbReference type="Pfam" id="PF09794">
    <property type="entry name" value="Avl9"/>
    <property type="match status" value="1"/>
</dbReference>
<evidence type="ECO:0000256" key="10">
    <source>
        <dbReference type="ARBA" id="ARBA00022840"/>
    </source>
</evidence>
<dbReference type="Proteomes" id="UP001217918">
    <property type="component" value="Unassembled WGS sequence"/>
</dbReference>
<evidence type="ECO:0000256" key="2">
    <source>
        <dbReference type="ARBA" id="ARBA00004123"/>
    </source>
</evidence>
<keyword evidence="12" id="KW-0804">Transcription</keyword>
<comment type="subcellular location">
    <subcellularLocation>
        <location evidence="3">Cytoplasm</location>
    </subcellularLocation>
    <subcellularLocation>
        <location evidence="2">Nucleus</location>
    </subcellularLocation>
</comment>
<dbReference type="GO" id="GO:0051403">
    <property type="term" value="P:stress-activated MAPK cascade"/>
    <property type="evidence" value="ECO:0007669"/>
    <property type="project" value="InterPro"/>
</dbReference>
<evidence type="ECO:0000259" key="20">
    <source>
        <dbReference type="PROSITE" id="PS50011"/>
    </source>
</evidence>
<keyword evidence="10 17" id="KW-0067">ATP-binding</keyword>
<dbReference type="PROSITE" id="PS01351">
    <property type="entry name" value="MAPK"/>
    <property type="match status" value="1"/>
</dbReference>
<keyword evidence="9 18" id="KW-0418">Kinase</keyword>
<keyword evidence="5" id="KW-0963">Cytoplasm</keyword>
<evidence type="ECO:0000256" key="7">
    <source>
        <dbReference type="ARBA" id="ARBA00022679"/>
    </source>
</evidence>
<comment type="similarity">
    <text evidence="18">Belongs to the protein kinase superfamily. Ser/Thr protein kinase family. MAP kinase subfamily.</text>
</comment>
<dbReference type="CDD" id="cd07856">
    <property type="entry name" value="STKc_Sty1_Hog1"/>
    <property type="match status" value="1"/>
</dbReference>
<evidence type="ECO:0000256" key="18">
    <source>
        <dbReference type="RuleBase" id="RU361165"/>
    </source>
</evidence>
<dbReference type="Pfam" id="PF00069">
    <property type="entry name" value="Pkinase"/>
    <property type="match status" value="1"/>
</dbReference>
<keyword evidence="8 17" id="KW-0547">Nucleotide-binding</keyword>
<evidence type="ECO:0000256" key="11">
    <source>
        <dbReference type="ARBA" id="ARBA00023015"/>
    </source>
</evidence>
<dbReference type="EC" id="2.7.11.24" evidence="4 18"/>
<comment type="catalytic activity">
    <reaction evidence="15">
        <text>L-threonyl-[protein] + ATP = O-phospho-L-threonyl-[protein] + ADP + H(+)</text>
        <dbReference type="Rhea" id="RHEA:46608"/>
        <dbReference type="Rhea" id="RHEA-COMP:11060"/>
        <dbReference type="Rhea" id="RHEA-COMP:11605"/>
        <dbReference type="ChEBI" id="CHEBI:15378"/>
        <dbReference type="ChEBI" id="CHEBI:30013"/>
        <dbReference type="ChEBI" id="CHEBI:30616"/>
        <dbReference type="ChEBI" id="CHEBI:61977"/>
        <dbReference type="ChEBI" id="CHEBI:456216"/>
        <dbReference type="EC" id="2.7.11.24"/>
    </reaction>
    <physiologicalReaction direction="left-to-right" evidence="15">
        <dbReference type="Rhea" id="RHEA:46609"/>
    </physiologicalReaction>
</comment>
<comment type="similarity">
    <text evidence="14">Belongs to the AVL9 family.</text>
</comment>
<keyword evidence="18" id="KW-0460">Magnesium</keyword>
<dbReference type="PROSITE" id="PS00107">
    <property type="entry name" value="PROTEIN_KINASE_ATP"/>
    <property type="match status" value="1"/>
</dbReference>
<organism evidence="22 23">
    <name type="scientific">Phyllachora maydis</name>
    <dbReference type="NCBI Taxonomy" id="1825666"/>
    <lineage>
        <taxon>Eukaryota</taxon>
        <taxon>Fungi</taxon>
        <taxon>Dikarya</taxon>
        <taxon>Ascomycota</taxon>
        <taxon>Pezizomycotina</taxon>
        <taxon>Sordariomycetes</taxon>
        <taxon>Sordariomycetidae</taxon>
        <taxon>Phyllachorales</taxon>
        <taxon>Phyllachoraceae</taxon>
        <taxon>Phyllachora</taxon>
    </lineage>
</organism>
<dbReference type="PROSITE" id="PS50211">
    <property type="entry name" value="DENN"/>
    <property type="match status" value="1"/>
</dbReference>
<evidence type="ECO:0000256" key="13">
    <source>
        <dbReference type="ARBA" id="ARBA00023242"/>
    </source>
</evidence>
<comment type="catalytic activity">
    <reaction evidence="16">
        <text>L-seryl-[protein] + ATP = O-phospho-L-seryl-[protein] + ADP + H(+)</text>
        <dbReference type="Rhea" id="RHEA:17989"/>
        <dbReference type="Rhea" id="RHEA-COMP:9863"/>
        <dbReference type="Rhea" id="RHEA-COMP:11604"/>
        <dbReference type="ChEBI" id="CHEBI:15378"/>
        <dbReference type="ChEBI" id="CHEBI:29999"/>
        <dbReference type="ChEBI" id="CHEBI:30616"/>
        <dbReference type="ChEBI" id="CHEBI:83421"/>
        <dbReference type="ChEBI" id="CHEBI:456216"/>
        <dbReference type="EC" id="2.7.11.24"/>
    </reaction>
    <physiologicalReaction direction="left-to-right" evidence="16">
        <dbReference type="Rhea" id="RHEA:17990"/>
    </physiologicalReaction>
</comment>
<dbReference type="InterPro" id="IPR017441">
    <property type="entry name" value="Protein_kinase_ATP_BS"/>
</dbReference>
<evidence type="ECO:0000256" key="4">
    <source>
        <dbReference type="ARBA" id="ARBA00012411"/>
    </source>
</evidence>
<keyword evidence="6 18" id="KW-0723">Serine/threonine-protein kinase</keyword>
<feature type="compositionally biased region" description="Basic and acidic residues" evidence="19">
    <location>
        <begin position="932"/>
        <end position="944"/>
    </location>
</feature>
<dbReference type="GO" id="GO:0005524">
    <property type="term" value="F:ATP binding"/>
    <property type="evidence" value="ECO:0007669"/>
    <property type="project" value="UniProtKB-UniRule"/>
</dbReference>
<evidence type="ECO:0000256" key="1">
    <source>
        <dbReference type="ARBA" id="ARBA00001946"/>
    </source>
</evidence>
<sequence length="1121" mass="124891">MAEFVRAQIFGTTFEITSRYSDLQPVGMGAFGLVCSARDQLTNQNVAIKKIMKPFSTPVLAKRTYRELKLLKHLRHENIISLSDIFISPLEDIYFVTELLGTDLHRLLTSRPLEKQFIQYFLYQIMRGLKYVHSAGVVHRDLKPSNILVNENCDLKICDFGLARIQDPQMTGYVSTRYYRAPEIMLTWQKYDVEVDIWSAGCIFAEMLEGKPLFPGKDHVNQFSIITELLGTPPDDVINTIASENTLRFVKSLPKRERQPLRNKFKNADESAVDLLERMLVFDPKKRITAGEALAHEYLAPYHDPTDEPIADEKFDWSFNDADLPVDTWKIMMYSEILDYHNVEANKAQGRVEHDGNHEAILGLDFCDGFVDGFVWAWGFTSFPAFAASRPSRLADMAAPLTATRPRPTTTGSAESARVAKPTFEPLVSVVDFHHARGPEVEKWFGVDEGRDPAVEYDWALLPFMALSDGAHASTEDFSYFTLLRPATGDAPATSLFGISCTRQMDAARLLHRPADVTRSTVQKAVVVIADSPQHFGMLRERLSVVTSAWFAQREFANTDILRHFQESLADRGGGLLRAAADDDDRDRDQYFGMNLRELVHEFRWQTLVLLKCCLLQPKMLFFGSRCERLCMMQFSLVSLIPGLLRNLQDSAGPELHNYEKNLVKPTSLRTSDRTSLLSYMGLPLQVFGKGSLFGPYTPLQQLDMLADVGTKSYIVGSTNSLLLQQKDRYSDILVNLDEVSINVTSTSLRAALQLSAADRRWIDFITQNVNETWDKDNPGRPKTMGYVGSEEFIRLQFEEYLLSMISSVKYHNHLQRQAQRGPKTALAHVEGDPALDFGTDWVEAWSRTENYRIWDANTDANIFDIVEPKHPCAGAMTMDDLQRRFAAQVQELHLDERFAQGREVLGRNLAAGREKASTLFNKLYADMEAMREAQRRRADEARPKTNTAEPEQNKAGAPTGPAGVDLAKAQQTMHSVGAKAGAYMNSWAQWAGEKRKSGWARPAAPAPAAPTNGSGTLTGGGWASGWGRAKSRTSSTAGSEGGAGAGGEKEPALRPTMMLRPRTSVSSPARSGGNDADGSHEERLLNGLSHSESRFATEDDADAKGARTQASEPGAGGEPA</sequence>
<feature type="domain" description="Protein kinase" evidence="20">
    <location>
        <begin position="20"/>
        <end position="299"/>
    </location>
</feature>
<evidence type="ECO:0000256" key="8">
    <source>
        <dbReference type="ARBA" id="ARBA00022741"/>
    </source>
</evidence>
<reference evidence="22" key="1">
    <citation type="journal article" date="2023" name="Mol. Plant Microbe Interact.">
        <title>Elucidating the Obligate Nature and Biological Capacity of an Invasive Fungal Corn Pathogen.</title>
        <authorList>
            <person name="MacCready J.S."/>
            <person name="Roggenkamp E.M."/>
            <person name="Gdanetz K."/>
            <person name="Chilvers M.I."/>
        </authorList>
    </citation>
    <scope>NUCLEOTIDE SEQUENCE</scope>
    <source>
        <strain evidence="22">PM02</strain>
    </source>
</reference>
<keyword evidence="7 18" id="KW-0808">Transferase</keyword>
<feature type="region of interest" description="Disordered" evidence="19">
    <location>
        <begin position="995"/>
        <end position="1121"/>
    </location>
</feature>
<evidence type="ECO:0000313" key="23">
    <source>
        <dbReference type="Proteomes" id="UP001217918"/>
    </source>
</evidence>